<dbReference type="Proteomes" id="UP000316252">
    <property type="component" value="Unassembled WGS sequence"/>
</dbReference>
<keyword evidence="2" id="KW-1185">Reference proteome</keyword>
<comment type="caution">
    <text evidence="1">The sequence shown here is derived from an EMBL/GenBank/DDBJ whole genome shotgun (WGS) entry which is preliminary data.</text>
</comment>
<protein>
    <submittedName>
        <fullName evidence="1">Uncharacterized protein</fullName>
    </submittedName>
</protein>
<evidence type="ECO:0000313" key="1">
    <source>
        <dbReference type="EMBL" id="TPW78054.1"/>
    </source>
</evidence>
<accession>A0A506XYP7</accession>
<dbReference type="AlphaFoldDB" id="A0A506XYP7"/>
<organism evidence="1 2">
    <name type="scientific">Schumannella soli</name>
    <dbReference type="NCBI Taxonomy" id="2590779"/>
    <lineage>
        <taxon>Bacteria</taxon>
        <taxon>Bacillati</taxon>
        <taxon>Actinomycetota</taxon>
        <taxon>Actinomycetes</taxon>
        <taxon>Micrococcales</taxon>
        <taxon>Microbacteriaceae</taxon>
        <taxon>Schumannella</taxon>
    </lineage>
</organism>
<dbReference type="RefSeq" id="WP_141162579.1">
    <property type="nucleotide sequence ID" value="NZ_VHQG01000001.1"/>
</dbReference>
<sequence>MTHSRFIARLDLSGAERFGTLLGALDDYAAQLHSAALDVDDRDRVELERAAVVARELAAELRLQQPALEGDGS</sequence>
<gene>
    <name evidence="1" type="ORF">FJ657_05355</name>
</gene>
<evidence type="ECO:0000313" key="2">
    <source>
        <dbReference type="Proteomes" id="UP000316252"/>
    </source>
</evidence>
<reference evidence="1 2" key="1">
    <citation type="submission" date="2019-06" db="EMBL/GenBank/DDBJ databases">
        <authorList>
            <person name="Li F."/>
        </authorList>
    </citation>
    <scope>NUCLEOTIDE SEQUENCE [LARGE SCALE GENOMIC DNA]</scope>
    <source>
        <strain evidence="1 2">10F1D-1</strain>
    </source>
</reference>
<dbReference type="EMBL" id="VHQG01000001">
    <property type="protein sequence ID" value="TPW78054.1"/>
    <property type="molecule type" value="Genomic_DNA"/>
</dbReference>
<proteinExistence type="predicted"/>
<name>A0A506XYP7_9MICO</name>